<dbReference type="PANTHER" id="PTHR45586">
    <property type="entry name" value="TPR REPEAT-CONTAINING PROTEIN PA4667"/>
    <property type="match status" value="1"/>
</dbReference>
<gene>
    <name evidence="4" type="ORF">E1163_03840</name>
</gene>
<dbReference type="Proteomes" id="UP000798808">
    <property type="component" value="Unassembled WGS sequence"/>
</dbReference>
<organism evidence="4 5">
    <name type="scientific">Fulvivirga kasyanovii</name>
    <dbReference type="NCBI Taxonomy" id="396812"/>
    <lineage>
        <taxon>Bacteria</taxon>
        <taxon>Pseudomonadati</taxon>
        <taxon>Bacteroidota</taxon>
        <taxon>Cytophagia</taxon>
        <taxon>Cytophagales</taxon>
        <taxon>Fulvivirgaceae</taxon>
        <taxon>Fulvivirga</taxon>
    </lineage>
</organism>
<dbReference type="PROSITE" id="PS50005">
    <property type="entry name" value="TPR"/>
    <property type="match status" value="4"/>
</dbReference>
<keyword evidence="1" id="KW-0677">Repeat</keyword>
<evidence type="ECO:0000256" key="1">
    <source>
        <dbReference type="ARBA" id="ARBA00022737"/>
    </source>
</evidence>
<dbReference type="PANTHER" id="PTHR45586:SF1">
    <property type="entry name" value="LIPOPOLYSACCHARIDE ASSEMBLY PROTEIN B"/>
    <property type="match status" value="1"/>
</dbReference>
<dbReference type="Gene3D" id="1.25.40.10">
    <property type="entry name" value="Tetratricopeptide repeat domain"/>
    <property type="match status" value="5"/>
</dbReference>
<dbReference type="PROSITE" id="PS50293">
    <property type="entry name" value="TPR_REGION"/>
    <property type="match status" value="1"/>
</dbReference>
<feature type="repeat" description="TPR" evidence="3">
    <location>
        <begin position="528"/>
        <end position="561"/>
    </location>
</feature>
<sequence length="575" mass="65601">MGFSKHYIAIIFCSLISVISIHDVSGQKTKNKSEISDSKLREAEFYFTEGEKYFILEDYAKALVLFQKSLEVAPDNATIHYKIAQILAQGNEMEKALAHIKEALRLDQDNKYFYVLAADIYTQLGDFSRAAVTYEEMIGRLDNTDQYLFELAAIYIYQQRYDDALSTYNKIEAAYGISEEIITQKQKIYLQNNNLQKALEEGRRLIEAYPEEEAYILKQAEILISNDQNDEAIVYLKIFIKDHPEATQSLLVLSELQRKKGNVEEAIKNIELAFKNPDLSIDNKIQLLAEYRVELTPEDLNKFGLKLAKVLVEAHPDVADAYTIYADLLQAVGKNRQAKDQYLRSLELDGSNFAVWQNSLQILTELNQMDSVLLISDKALELFPNQGSLYYFNGIAHLQKRHYEEAVAALEHGKRLSSANLALVNAFNSMLGDAYNGSKDYEKSAKAFDAALDYDPNNYAVLNNYSYYLALRKDDLEKAEKMSAKTVKDNPDNATFLDTYAWVLYMRGKYKEAKKVIEHAISTGDASAIHYEHYGDILYKLGNIDAAVKQWQVAKGLNPKSELIDKKIADRKLYE</sequence>
<dbReference type="SUPFAM" id="SSF48452">
    <property type="entry name" value="TPR-like"/>
    <property type="match status" value="3"/>
</dbReference>
<evidence type="ECO:0000313" key="4">
    <source>
        <dbReference type="EMBL" id="MTI24071.1"/>
    </source>
</evidence>
<evidence type="ECO:0000256" key="3">
    <source>
        <dbReference type="PROSITE-ProRule" id="PRU00339"/>
    </source>
</evidence>
<keyword evidence="2 3" id="KW-0802">TPR repeat</keyword>
<dbReference type="Pfam" id="PF13181">
    <property type="entry name" value="TPR_8"/>
    <property type="match status" value="1"/>
</dbReference>
<name>A0ABW9RK73_9BACT</name>
<dbReference type="SMART" id="SM00028">
    <property type="entry name" value="TPR"/>
    <property type="match status" value="8"/>
</dbReference>
<feature type="repeat" description="TPR" evidence="3">
    <location>
        <begin position="43"/>
        <end position="76"/>
    </location>
</feature>
<dbReference type="InterPro" id="IPR019734">
    <property type="entry name" value="TPR_rpt"/>
</dbReference>
<dbReference type="RefSeq" id="WP_155169645.1">
    <property type="nucleotide sequence ID" value="NZ_BAAAFL010000010.1"/>
</dbReference>
<feature type="repeat" description="TPR" evidence="3">
    <location>
        <begin position="425"/>
        <end position="458"/>
    </location>
</feature>
<accession>A0ABW9RK73</accession>
<dbReference type="EMBL" id="SMLW01000360">
    <property type="protein sequence ID" value="MTI24071.1"/>
    <property type="molecule type" value="Genomic_DNA"/>
</dbReference>
<evidence type="ECO:0000313" key="5">
    <source>
        <dbReference type="Proteomes" id="UP000798808"/>
    </source>
</evidence>
<feature type="repeat" description="TPR" evidence="3">
    <location>
        <begin position="77"/>
        <end position="110"/>
    </location>
</feature>
<dbReference type="Pfam" id="PF14559">
    <property type="entry name" value="TPR_19"/>
    <property type="match status" value="1"/>
</dbReference>
<keyword evidence="5" id="KW-1185">Reference proteome</keyword>
<dbReference type="InterPro" id="IPR011990">
    <property type="entry name" value="TPR-like_helical_dom_sf"/>
</dbReference>
<dbReference type="InterPro" id="IPR051012">
    <property type="entry name" value="CellSynth/LPSAsmb/PSIAsmb"/>
</dbReference>
<protein>
    <submittedName>
        <fullName evidence="4">Tetratricopeptide repeat protein</fullName>
    </submittedName>
</protein>
<reference evidence="4 5" key="1">
    <citation type="submission" date="2019-02" db="EMBL/GenBank/DDBJ databases">
        <authorList>
            <person name="Goldberg S.R."/>
            <person name="Haltli B.A."/>
            <person name="Correa H."/>
            <person name="Russell K.G."/>
        </authorList>
    </citation>
    <scope>NUCLEOTIDE SEQUENCE [LARGE SCALE GENOMIC DNA]</scope>
    <source>
        <strain evidence="4 5">JCM 16186</strain>
    </source>
</reference>
<dbReference type="Pfam" id="PF13432">
    <property type="entry name" value="TPR_16"/>
    <property type="match status" value="2"/>
</dbReference>
<proteinExistence type="predicted"/>
<evidence type="ECO:0000256" key="2">
    <source>
        <dbReference type="ARBA" id="ARBA00022803"/>
    </source>
</evidence>
<comment type="caution">
    <text evidence="4">The sequence shown here is derived from an EMBL/GenBank/DDBJ whole genome shotgun (WGS) entry which is preliminary data.</text>
</comment>